<protein>
    <submittedName>
        <fullName evidence="1">Uncharacterized protein</fullName>
    </submittedName>
</protein>
<dbReference type="Proteomes" id="UP000824881">
    <property type="component" value="Unassembled WGS sequence"/>
</dbReference>
<organism evidence="1 2">
    <name type="scientific">Pleurotus cornucopiae</name>
    <name type="common">Cornucopia mushroom</name>
    <dbReference type="NCBI Taxonomy" id="5321"/>
    <lineage>
        <taxon>Eukaryota</taxon>
        <taxon>Fungi</taxon>
        <taxon>Dikarya</taxon>
        <taxon>Basidiomycota</taxon>
        <taxon>Agaricomycotina</taxon>
        <taxon>Agaricomycetes</taxon>
        <taxon>Agaricomycetidae</taxon>
        <taxon>Agaricales</taxon>
        <taxon>Pleurotineae</taxon>
        <taxon>Pleurotaceae</taxon>
        <taxon>Pleurotus</taxon>
    </lineage>
</organism>
<evidence type="ECO:0000313" key="1">
    <source>
        <dbReference type="EMBL" id="KAG9224946.1"/>
    </source>
</evidence>
<sequence>MIPSLRQVATALPACRKRLLGKQWHRMTRNQSSFSNTAPTVVEKAILDSIKAMGPLPFATYMQQCLSHPTHGYYMNPSNPVFGARGDFITSPEISQVFGELIAIWFLSQWVAAGQPSSIRLVELGPGRGTLMADILRVISKIPSAKAVQRKSVQLVETSPAMRRAQENTLQKFADEHGWELQWNNSIEDIPPETDDYTILVAHEFFDALPIHIVEKTQKGWQELLVASASDGKSSIATSPRLKAVLSPEPSPVSSLLGMSSQRFSKLPIGTRIEVSPSSFKISRRIGELIAGSSAGGSALVIDYGEDKVFNNSFRAFKDHKIVDIFHRPGECDLTSNVDFAYLKDIVSPELLAVPHGPMSQANFLKGMGIDMRVDALVKAASTEERQKVIRDAALRLADPVGMGKEYQVLGITSKPTSEDGSPGVWPFVASPP</sequence>
<keyword evidence="2" id="KW-1185">Reference proteome</keyword>
<accession>A0ACB7J6S4</accession>
<evidence type="ECO:0000313" key="2">
    <source>
        <dbReference type="Proteomes" id="UP000824881"/>
    </source>
</evidence>
<proteinExistence type="predicted"/>
<name>A0ACB7J6S4_PLECO</name>
<reference evidence="1 2" key="1">
    <citation type="journal article" date="2021" name="Appl. Environ. Microbiol.">
        <title>Genetic linkage and physical mapping for an oyster mushroom Pleurotus cornucopiae and QTL analysis for the trait cap color.</title>
        <authorList>
            <person name="Zhang Y."/>
            <person name="Gao W."/>
            <person name="Sonnenberg A."/>
            <person name="Chen Q."/>
            <person name="Zhang J."/>
            <person name="Huang C."/>
        </authorList>
    </citation>
    <scope>NUCLEOTIDE SEQUENCE [LARGE SCALE GENOMIC DNA]</scope>
    <source>
        <strain evidence="1">CCMSSC00406</strain>
    </source>
</reference>
<comment type="caution">
    <text evidence="1">The sequence shown here is derived from an EMBL/GenBank/DDBJ whole genome shotgun (WGS) entry which is preliminary data.</text>
</comment>
<gene>
    <name evidence="1" type="ORF">CCMSSC00406_0001903</name>
</gene>
<dbReference type="EMBL" id="WQMT02000003">
    <property type="protein sequence ID" value="KAG9224946.1"/>
    <property type="molecule type" value="Genomic_DNA"/>
</dbReference>